<evidence type="ECO:0000313" key="2">
    <source>
        <dbReference type="Proteomes" id="UP000887574"/>
    </source>
</evidence>
<dbReference type="Pfam" id="PF02886">
    <property type="entry name" value="LBP_BPI_CETP_C"/>
    <property type="match status" value="1"/>
</dbReference>
<dbReference type="InterPro" id="IPR001124">
    <property type="entry name" value="Lipid-bd_serum_glycop_C"/>
</dbReference>
<dbReference type="Gene3D" id="3.15.20.10">
    <property type="entry name" value="Bactericidal permeability-increasing protein, domain 2"/>
    <property type="match status" value="1"/>
</dbReference>
<dbReference type="GO" id="GO:0008289">
    <property type="term" value="F:lipid binding"/>
    <property type="evidence" value="ECO:0007669"/>
    <property type="project" value="InterPro"/>
</dbReference>
<sequence length="251" mass="28148">MGKSSQPILITIDGMGELEGARTDVQDAINKQALELMDGLICSRITFIVEDRLNGRIDDLVERMRARRQRSTDRATLRKRDTALMNSFNMSLPRLHLVEDPSADESGLVLRSSGEVSLRGRGLHPDHRLALFFNTVQAPVIKFHPTSSGGIKFSLMGRIEVILIDNLNGGAETKVAEMGIDVAAHMKMRLSSTSVRPKISLDSFRLSTLTPGILLKKNWMMLLFCRKKCFKEWSTTSCKTAYQYQFIPCSN</sequence>
<reference evidence="3" key="1">
    <citation type="submission" date="2022-11" db="UniProtKB">
        <authorList>
            <consortium name="WormBaseParasite"/>
        </authorList>
    </citation>
    <scope>IDENTIFICATION</scope>
</reference>
<name>A0A915DSH2_9BILA</name>
<feature type="domain" description="Lipid-binding serum glycoprotein C-terminal" evidence="1">
    <location>
        <begin position="124"/>
        <end position="208"/>
    </location>
</feature>
<evidence type="ECO:0000313" key="3">
    <source>
        <dbReference type="WBParaSite" id="jg22670"/>
    </source>
</evidence>
<proteinExistence type="predicted"/>
<keyword evidence="2" id="KW-1185">Reference proteome</keyword>
<protein>
    <submittedName>
        <fullName evidence="3">Lipid-binding serum glycoprotein C-terminal domain-containing protein</fullName>
    </submittedName>
</protein>
<dbReference type="AlphaFoldDB" id="A0A915DSH2"/>
<dbReference type="WBParaSite" id="jg22670">
    <property type="protein sequence ID" value="jg22670"/>
    <property type="gene ID" value="jg22670"/>
</dbReference>
<organism evidence="2 3">
    <name type="scientific">Ditylenchus dipsaci</name>
    <dbReference type="NCBI Taxonomy" id="166011"/>
    <lineage>
        <taxon>Eukaryota</taxon>
        <taxon>Metazoa</taxon>
        <taxon>Ecdysozoa</taxon>
        <taxon>Nematoda</taxon>
        <taxon>Chromadorea</taxon>
        <taxon>Rhabditida</taxon>
        <taxon>Tylenchina</taxon>
        <taxon>Tylenchomorpha</taxon>
        <taxon>Sphaerularioidea</taxon>
        <taxon>Anguinidae</taxon>
        <taxon>Anguininae</taxon>
        <taxon>Ditylenchus</taxon>
    </lineage>
</organism>
<dbReference type="Proteomes" id="UP000887574">
    <property type="component" value="Unplaced"/>
</dbReference>
<evidence type="ECO:0000259" key="1">
    <source>
        <dbReference type="Pfam" id="PF02886"/>
    </source>
</evidence>
<accession>A0A915DSH2</accession>